<dbReference type="InterPro" id="IPR031350">
    <property type="entry name" value="Goodbye_dom"/>
</dbReference>
<dbReference type="Gene3D" id="3.40.50.300">
    <property type="entry name" value="P-loop containing nucleotide triphosphate hydrolases"/>
    <property type="match status" value="1"/>
</dbReference>
<dbReference type="Pfam" id="PF24883">
    <property type="entry name" value="NPHP3_N"/>
    <property type="match status" value="1"/>
</dbReference>
<dbReference type="PANTHER" id="PTHR10039">
    <property type="entry name" value="AMELOGENIN"/>
    <property type="match status" value="1"/>
</dbReference>
<evidence type="ECO:0000313" key="5">
    <source>
        <dbReference type="EMBL" id="KAK3372728.1"/>
    </source>
</evidence>
<feature type="domain" description="Fungal STAND N-terminal Goodbye" evidence="3">
    <location>
        <begin position="25"/>
        <end position="141"/>
    </location>
</feature>
<reference evidence="5" key="2">
    <citation type="submission" date="2023-06" db="EMBL/GenBank/DDBJ databases">
        <authorList>
            <consortium name="Lawrence Berkeley National Laboratory"/>
            <person name="Haridas S."/>
            <person name="Hensen N."/>
            <person name="Bonometti L."/>
            <person name="Westerberg I."/>
            <person name="Brannstrom I.O."/>
            <person name="Guillou S."/>
            <person name="Cros-Aarteil S."/>
            <person name="Calhoun S."/>
            <person name="Kuo A."/>
            <person name="Mondo S."/>
            <person name="Pangilinan J."/>
            <person name="Riley R."/>
            <person name="LaButti K."/>
            <person name="Andreopoulos B."/>
            <person name="Lipzen A."/>
            <person name="Chen C."/>
            <person name="Yanf M."/>
            <person name="Daum C."/>
            <person name="Ng V."/>
            <person name="Clum A."/>
            <person name="Steindorff A."/>
            <person name="Ohm R."/>
            <person name="Martin F."/>
            <person name="Silar P."/>
            <person name="Natvig D."/>
            <person name="Lalanne C."/>
            <person name="Gautier V."/>
            <person name="Ament-velasquez S.L."/>
            <person name="Kruys A."/>
            <person name="Hutchinson M.I."/>
            <person name="Powell A.J."/>
            <person name="Barry K."/>
            <person name="Miller A.N."/>
            <person name="Grigoriev I.V."/>
            <person name="Debuchy R."/>
            <person name="Gladieux P."/>
            <person name="Thoren M.H."/>
            <person name="Johannesson H."/>
        </authorList>
    </citation>
    <scope>NUCLEOTIDE SEQUENCE</scope>
    <source>
        <strain evidence="5">CBS 232.78</strain>
    </source>
</reference>
<name>A0AAE0K9P7_9PEZI</name>
<dbReference type="EMBL" id="JAULSW010000008">
    <property type="protein sequence ID" value="KAK3372728.1"/>
    <property type="molecule type" value="Genomic_DNA"/>
</dbReference>
<feature type="domain" description="Nephrocystin 3-like N-terminal" evidence="4">
    <location>
        <begin position="319"/>
        <end position="492"/>
    </location>
</feature>
<dbReference type="Gene3D" id="1.25.40.10">
    <property type="entry name" value="Tetratricopeptide repeat domain"/>
    <property type="match status" value="1"/>
</dbReference>
<evidence type="ECO:0000259" key="4">
    <source>
        <dbReference type="Pfam" id="PF24883"/>
    </source>
</evidence>
<keyword evidence="6" id="KW-1185">Reference proteome</keyword>
<dbReference type="InterPro" id="IPR056884">
    <property type="entry name" value="NPHP3-like_N"/>
</dbReference>
<protein>
    <recommendedName>
        <fullName evidence="7">Fungal STAND N-terminal Goodbye domain-containing protein</fullName>
    </recommendedName>
</protein>
<dbReference type="SUPFAM" id="SSF48452">
    <property type="entry name" value="TPR-like"/>
    <property type="match status" value="1"/>
</dbReference>
<evidence type="ECO:0000259" key="3">
    <source>
        <dbReference type="Pfam" id="PF17109"/>
    </source>
</evidence>
<dbReference type="Proteomes" id="UP001285441">
    <property type="component" value="Unassembled WGS sequence"/>
</dbReference>
<organism evidence="5 6">
    <name type="scientific">Podospora didyma</name>
    <dbReference type="NCBI Taxonomy" id="330526"/>
    <lineage>
        <taxon>Eukaryota</taxon>
        <taxon>Fungi</taxon>
        <taxon>Dikarya</taxon>
        <taxon>Ascomycota</taxon>
        <taxon>Pezizomycotina</taxon>
        <taxon>Sordariomycetes</taxon>
        <taxon>Sordariomycetidae</taxon>
        <taxon>Sordariales</taxon>
        <taxon>Podosporaceae</taxon>
        <taxon>Podospora</taxon>
    </lineage>
</organism>
<dbReference type="InterPro" id="IPR027417">
    <property type="entry name" value="P-loop_NTPase"/>
</dbReference>
<reference evidence="5" key="1">
    <citation type="journal article" date="2023" name="Mol. Phylogenet. Evol.">
        <title>Genome-scale phylogeny and comparative genomics of the fungal order Sordariales.</title>
        <authorList>
            <person name="Hensen N."/>
            <person name="Bonometti L."/>
            <person name="Westerberg I."/>
            <person name="Brannstrom I.O."/>
            <person name="Guillou S."/>
            <person name="Cros-Aarteil S."/>
            <person name="Calhoun S."/>
            <person name="Haridas S."/>
            <person name="Kuo A."/>
            <person name="Mondo S."/>
            <person name="Pangilinan J."/>
            <person name="Riley R."/>
            <person name="LaButti K."/>
            <person name="Andreopoulos B."/>
            <person name="Lipzen A."/>
            <person name="Chen C."/>
            <person name="Yan M."/>
            <person name="Daum C."/>
            <person name="Ng V."/>
            <person name="Clum A."/>
            <person name="Steindorff A."/>
            <person name="Ohm R.A."/>
            <person name="Martin F."/>
            <person name="Silar P."/>
            <person name="Natvig D.O."/>
            <person name="Lalanne C."/>
            <person name="Gautier V."/>
            <person name="Ament-Velasquez S.L."/>
            <person name="Kruys A."/>
            <person name="Hutchinson M.I."/>
            <person name="Powell A.J."/>
            <person name="Barry K."/>
            <person name="Miller A.N."/>
            <person name="Grigoriev I.V."/>
            <person name="Debuchy R."/>
            <person name="Gladieux P."/>
            <person name="Hiltunen Thoren M."/>
            <person name="Johannesson H."/>
        </authorList>
    </citation>
    <scope>NUCLEOTIDE SEQUENCE</scope>
    <source>
        <strain evidence="5">CBS 232.78</strain>
    </source>
</reference>
<evidence type="ECO:0008006" key="7">
    <source>
        <dbReference type="Google" id="ProtNLM"/>
    </source>
</evidence>
<evidence type="ECO:0000256" key="2">
    <source>
        <dbReference type="SAM" id="Coils"/>
    </source>
</evidence>
<evidence type="ECO:0000313" key="6">
    <source>
        <dbReference type="Proteomes" id="UP001285441"/>
    </source>
</evidence>
<keyword evidence="2" id="KW-0175">Coiled coil</keyword>
<sequence>MAAAPPILKLPKQIKDDNRDIADIWAEALKNYKGIVGFDLKPRTPNVQGLIELGSEEVHNFHKFRHNESKTDRLRSHLSKSMSLLEKGSEQLIEAATPAFPPAAAIGTAITWMLTACRQVSADYDVVDVFFEDLNSFLQRIVILETRMPRHKAYQNCLMDVFSSFLSMCGFATQYIKAGRFKKWVANLVSGEENDLGDARKQMDTKLDRLRDATNFAILGNTEEMKTMNQELLVNQQSHVEILQRNETMLQELLDERKSIRSDIAKLLKAVEAKHGATALAEELGPSRSISAFRFRCFLPTVTDDVAEYQVLKETIVDGTCTWIFSEPAWESWSTSRLKLLIITGDPGTGKSHIAATVYDHLSQNAATQRRGDGDERVCATHFYFREQHPDLSQFKSAVITTLNQVADQDDTICEQMLAVCRDENVVVYRDQWQSMSEKLLEPVFAANAKNRLIMVLDGIDELSVDERQAFEDFVQRITKVKLRISVVVTSRPDTLGPYMGVNPLGIKVTIASQKADLRAFVQTRLNMGTATKAFGAYIKKKISEKIENTAPSMLYAEHMLRRFEALGREGAVLRYMEQPLPPDVFGLYDAMLSECQRRTVPSCHKQVATLLRWLLFSRRPLTLDEVVSLLRFASDDGTFSLEDIPEFVSKFLRIGDPGKTSEVKADNILERLSDNDSENDNHEPVFDDGALVVKFRERSMRSYFHETRTAAGGSSSEAQRRIFLAVAAMTHSSTEISTRLLTYATRYLMSHWMEIQLDEHSAEEQAEVMEALAVVLSNHHGFSALLQRAGVDYTVMFADNVLQNMTAWASLSASDSEDTGTIVLSIGAEKWWREVAGDSRKGLFELAKGHFRALYEISDDENLVELYNLARDALVHVSEWERCSSCKPSKNSTSVSKGEVSEDDADEARDALGLAGLFGELFSDIPMNLNTYRVCGRLLHLYQHFDAAYATLQAGLACDTGSDAVTKFQISFFLAQVEQELEMLAEASSTIKICLESNPGDTKAVPSKLKRAVFVTRAEIEARLGNWEASAASYQQAREAYPSMPTSVHILDQELASHLQNGSNYAGLINAIKQWTPIERLTWLCNEYNNFATGKHPRHALFQESAARTHEQAYLVSAYHEAIQYLDAFDASAPLQYNLATAYMSVLNDLDSARRMLDEVLDSTSTNSGYLLTNANPQLLLHLTTKLQASVLLELFTQSRDPTIKADLFSAVKGLSTRPLANSMPMSSTTMGLSQGITLARMSLKMCSTLEFQRLLQSVIDDGLKVLSDSVGQNDAWGLSYAAIALWHLSNVVPAVQYPDIATKLRRAARVLFSCTFSKLDPAVGLFPSDTDPAVLAQLEQYYADFKALNPPEEEGDLSAFPVSCDGTVCNSSEKERRMWFGGRSLYLCTTCEDVILCDVCYAALRKDASGEKTFEGRRFCAKGHQHVKGPIEGWRGVRSGVVTIEGEEGVSVKEVLEKILGQWVPEAWGQFWEG</sequence>
<comment type="caution">
    <text evidence="5">The sequence shown here is derived from an EMBL/GenBank/DDBJ whole genome shotgun (WGS) entry which is preliminary data.</text>
</comment>
<keyword evidence="1" id="KW-0677">Repeat</keyword>
<dbReference type="InterPro" id="IPR011990">
    <property type="entry name" value="TPR-like_helical_dom_sf"/>
</dbReference>
<gene>
    <name evidence="5" type="ORF">B0H63DRAFT_401878</name>
</gene>
<dbReference type="PANTHER" id="PTHR10039:SF17">
    <property type="entry name" value="FUNGAL STAND N-TERMINAL GOODBYE DOMAIN-CONTAINING PROTEIN-RELATED"/>
    <property type="match status" value="1"/>
</dbReference>
<proteinExistence type="predicted"/>
<accession>A0AAE0K9P7</accession>
<dbReference type="SUPFAM" id="SSF52540">
    <property type="entry name" value="P-loop containing nucleoside triphosphate hydrolases"/>
    <property type="match status" value="1"/>
</dbReference>
<feature type="coiled-coil region" evidence="2">
    <location>
        <begin position="243"/>
        <end position="270"/>
    </location>
</feature>
<dbReference type="Pfam" id="PF17109">
    <property type="entry name" value="Goodbye"/>
    <property type="match status" value="1"/>
</dbReference>
<evidence type="ECO:0000256" key="1">
    <source>
        <dbReference type="ARBA" id="ARBA00022737"/>
    </source>
</evidence>